<protein>
    <submittedName>
        <fullName evidence="3">Uncharacterized protein</fullName>
    </submittedName>
</protein>
<reference evidence="4" key="1">
    <citation type="submission" date="2016-05" db="EMBL/GenBank/DDBJ databases">
        <authorList>
            <person name="Naeem Raeece"/>
        </authorList>
    </citation>
    <scope>NUCLEOTIDE SEQUENCE [LARGE SCALE GENOMIC DNA]</scope>
</reference>
<gene>
    <name evidence="3" type="ORF">PMALA_079530</name>
</gene>
<evidence type="ECO:0000313" key="3">
    <source>
        <dbReference type="EMBL" id="SBT01051.1"/>
    </source>
</evidence>
<dbReference type="EMBL" id="FLQW01006795">
    <property type="protein sequence ID" value="SBT01051.1"/>
    <property type="molecule type" value="Genomic_DNA"/>
</dbReference>
<dbReference type="VEuPathDB" id="PlasmoDB:PmUG01_04016800"/>
<feature type="compositionally biased region" description="Basic and acidic residues" evidence="1">
    <location>
        <begin position="151"/>
        <end position="228"/>
    </location>
</feature>
<organism evidence="3 4">
    <name type="scientific">Plasmodium malariae</name>
    <dbReference type="NCBI Taxonomy" id="5858"/>
    <lineage>
        <taxon>Eukaryota</taxon>
        <taxon>Sar</taxon>
        <taxon>Alveolata</taxon>
        <taxon>Apicomplexa</taxon>
        <taxon>Aconoidasida</taxon>
        <taxon>Haemosporida</taxon>
        <taxon>Plasmodiidae</taxon>
        <taxon>Plasmodium</taxon>
        <taxon>Plasmodium (Plasmodium)</taxon>
    </lineage>
</organism>
<feature type="region of interest" description="Disordered" evidence="1">
    <location>
        <begin position="88"/>
        <end position="111"/>
    </location>
</feature>
<evidence type="ECO:0000256" key="1">
    <source>
        <dbReference type="SAM" id="MobiDB-lite"/>
    </source>
</evidence>
<feature type="region of interest" description="Disordered" evidence="1">
    <location>
        <begin position="137"/>
        <end position="228"/>
    </location>
</feature>
<keyword evidence="2" id="KW-1133">Transmembrane helix</keyword>
<dbReference type="Proteomes" id="UP000078597">
    <property type="component" value="Unassembled WGS sequence"/>
</dbReference>
<keyword evidence="2" id="KW-0472">Membrane</keyword>
<sequence>MDKNEIRRRERLLRKNKERMKILLGKATHSDDEKEKGIIEKKQKDESLNDNNKNIIKMDNLNEVVNKQDGEEKCKKKLIDRSECSYGIHDDGAKSEGRIENRSKNGSLKEEKDEKLNEYIMITEKYVNNNDNINTTTEGEIRKRTPRIFHKRDDKNSSPYNDDKENNIHDDENNIHDDENNIHDDENNIHDDENNIHDDENNIHDDENNIHDDENNIHEDENKNDEKESNIQLVRYNYMGSTPRDTIGNVNVDWLKFAHFIVLLICSLLLSIFKLKYYDYKISFYNNKPMRMKNKFSHFMTSKIFFIYFSLLYNIMFSLIDAYSYFKKNNVNEKDIIEYIKNIKKKIKNESEALLFILNNGSTVAFFFVNIVKSYVLFIFLTHLFDDLLHNFLIRFYSSNLYKPVV</sequence>
<keyword evidence="2" id="KW-0812">Transmembrane</keyword>
<name>A0A1A8XB45_PLAMA</name>
<evidence type="ECO:0000313" key="4">
    <source>
        <dbReference type="Proteomes" id="UP000078597"/>
    </source>
</evidence>
<proteinExistence type="predicted"/>
<evidence type="ECO:0000256" key="2">
    <source>
        <dbReference type="SAM" id="Phobius"/>
    </source>
</evidence>
<feature type="transmembrane region" description="Helical" evidence="2">
    <location>
        <begin position="296"/>
        <end position="320"/>
    </location>
</feature>
<dbReference type="AlphaFoldDB" id="A0A1A8XB45"/>
<accession>A0A1A8XB45</accession>
<feature type="transmembrane region" description="Helical" evidence="2">
    <location>
        <begin position="254"/>
        <end position="275"/>
    </location>
</feature>
<feature type="transmembrane region" description="Helical" evidence="2">
    <location>
        <begin position="364"/>
        <end position="385"/>
    </location>
</feature>